<accession>A0A2M7UU84</accession>
<evidence type="ECO:0000259" key="9">
    <source>
        <dbReference type="Pfam" id="PF13231"/>
    </source>
</evidence>
<evidence type="ECO:0000256" key="2">
    <source>
        <dbReference type="ARBA" id="ARBA00022475"/>
    </source>
</evidence>
<dbReference type="InterPro" id="IPR050297">
    <property type="entry name" value="LipidA_mod_glycosyltrf_83"/>
</dbReference>
<feature type="transmembrane region" description="Helical" evidence="8">
    <location>
        <begin position="436"/>
        <end position="458"/>
    </location>
</feature>
<gene>
    <name evidence="10" type="ORF">COX92_01575</name>
</gene>
<comment type="caution">
    <text evidence="10">The sequence shown here is derived from an EMBL/GenBank/DDBJ whole genome shotgun (WGS) entry which is preliminary data.</text>
</comment>
<keyword evidence="4" id="KW-0808">Transferase</keyword>
<name>A0A2M7UU84_9BACT</name>
<dbReference type="PANTHER" id="PTHR33908:SF11">
    <property type="entry name" value="MEMBRANE PROTEIN"/>
    <property type="match status" value="1"/>
</dbReference>
<evidence type="ECO:0000256" key="6">
    <source>
        <dbReference type="ARBA" id="ARBA00022989"/>
    </source>
</evidence>
<evidence type="ECO:0000256" key="3">
    <source>
        <dbReference type="ARBA" id="ARBA00022676"/>
    </source>
</evidence>
<feature type="transmembrane region" description="Helical" evidence="8">
    <location>
        <begin position="337"/>
        <end position="359"/>
    </location>
</feature>
<dbReference type="AlphaFoldDB" id="A0A2M7UU84"/>
<dbReference type="GO" id="GO:0009103">
    <property type="term" value="P:lipopolysaccharide biosynthetic process"/>
    <property type="evidence" value="ECO:0007669"/>
    <property type="project" value="UniProtKB-ARBA"/>
</dbReference>
<dbReference type="PANTHER" id="PTHR33908">
    <property type="entry name" value="MANNOSYLTRANSFERASE YKCB-RELATED"/>
    <property type="match status" value="1"/>
</dbReference>
<organism evidence="10 11">
    <name type="scientific">Candidatus Nealsonbacteria bacterium CG_4_10_14_0_2_um_filter_40_15</name>
    <dbReference type="NCBI Taxonomy" id="1974682"/>
    <lineage>
        <taxon>Bacteria</taxon>
        <taxon>Candidatus Nealsoniibacteriota</taxon>
    </lineage>
</organism>
<evidence type="ECO:0000313" key="11">
    <source>
        <dbReference type="Proteomes" id="UP000229166"/>
    </source>
</evidence>
<keyword evidence="3" id="KW-0328">Glycosyltransferase</keyword>
<feature type="domain" description="Glycosyltransferase RgtA/B/C/D-like" evidence="9">
    <location>
        <begin position="113"/>
        <end position="240"/>
    </location>
</feature>
<evidence type="ECO:0000313" key="10">
    <source>
        <dbReference type="EMBL" id="PIZ87234.1"/>
    </source>
</evidence>
<keyword evidence="5 8" id="KW-0812">Transmembrane</keyword>
<evidence type="ECO:0000256" key="8">
    <source>
        <dbReference type="SAM" id="Phobius"/>
    </source>
</evidence>
<sequence>MSNRTANIIAVFLLIFVFLIAFLSVKNDSLTMDEVAHLPAGYGYLTQKDMRLNPEHPPLIKDLGALPLLFIKNIKFPSEIPAWKSDINGQWNFGRYFLYNTGNPADKMILWGRMPMILILILLGFFIFKWAKELFGNKAGLLALFLFSFSPTLLAHGRLVTTDVGAAAGVTVATYYFLKSLKSPVKKNIIIAGIVFGIAQLLKFSAVLLVPFFGIIGLVWWLKKSGTFLQTIRTGFLVFLIGFLLIWPVYQFHTWNYPKDRQVSDTEFYLKDTPEFIKKPIIFASDKPILRPYALYLTGVSMVFQRVAGGNTTYFLGEVSNIGWRSYFPIVYLIKEPLAFHILTLIALLYAACLVRRSLGGGGAIKNRICVWLRLHFPEFSMLVFVGIYWAVSIQGNLNIGIRHLLPVFPFTILLVSGAVSNLLKEPFLKLKCFLLAFLISWQAVSVISVFPHFLAYFNESVGGPESGYKYVVDSNLDWGQDLKGLKNWVEKNGIDTIYLDYFGGGDPQYYLGTKFSPWWGSRNPKELPKGSYLAVSASFLQGGRGKKIPGLQAPEGYYLWLNEYSPVAKIGYSIFIYKIEEINISSPDSAEASSID</sequence>
<feature type="transmembrane region" description="Helical" evidence="8">
    <location>
        <begin position="7"/>
        <end position="25"/>
    </location>
</feature>
<feature type="transmembrane region" description="Helical" evidence="8">
    <location>
        <begin position="108"/>
        <end position="128"/>
    </location>
</feature>
<dbReference type="GO" id="GO:0005886">
    <property type="term" value="C:plasma membrane"/>
    <property type="evidence" value="ECO:0007669"/>
    <property type="project" value="UniProtKB-SubCell"/>
</dbReference>
<evidence type="ECO:0000256" key="7">
    <source>
        <dbReference type="ARBA" id="ARBA00023136"/>
    </source>
</evidence>
<feature type="transmembrane region" description="Helical" evidence="8">
    <location>
        <begin position="371"/>
        <end position="392"/>
    </location>
</feature>
<feature type="transmembrane region" description="Helical" evidence="8">
    <location>
        <begin position="135"/>
        <end position="154"/>
    </location>
</feature>
<dbReference type="Proteomes" id="UP000229166">
    <property type="component" value="Unassembled WGS sequence"/>
</dbReference>
<keyword evidence="2" id="KW-1003">Cell membrane</keyword>
<keyword evidence="6 8" id="KW-1133">Transmembrane helix</keyword>
<dbReference type="Pfam" id="PF13231">
    <property type="entry name" value="PMT_2"/>
    <property type="match status" value="1"/>
</dbReference>
<reference evidence="11" key="1">
    <citation type="submission" date="2017-09" db="EMBL/GenBank/DDBJ databases">
        <title>Depth-based differentiation of microbial function through sediment-hosted aquifers and enrichment of novel symbionts in the deep terrestrial subsurface.</title>
        <authorList>
            <person name="Probst A.J."/>
            <person name="Ladd B."/>
            <person name="Jarett J.K."/>
            <person name="Geller-Mcgrath D.E."/>
            <person name="Sieber C.M.K."/>
            <person name="Emerson J.B."/>
            <person name="Anantharaman K."/>
            <person name="Thomas B.C."/>
            <person name="Malmstrom R."/>
            <person name="Stieglmeier M."/>
            <person name="Klingl A."/>
            <person name="Woyke T."/>
            <person name="Ryan C.M."/>
            <person name="Banfield J.F."/>
        </authorList>
    </citation>
    <scope>NUCLEOTIDE SEQUENCE [LARGE SCALE GENOMIC DNA]</scope>
</reference>
<evidence type="ECO:0000256" key="5">
    <source>
        <dbReference type="ARBA" id="ARBA00022692"/>
    </source>
</evidence>
<evidence type="ECO:0000256" key="1">
    <source>
        <dbReference type="ARBA" id="ARBA00004651"/>
    </source>
</evidence>
<dbReference type="GO" id="GO:0016763">
    <property type="term" value="F:pentosyltransferase activity"/>
    <property type="evidence" value="ECO:0007669"/>
    <property type="project" value="TreeGrafter"/>
</dbReference>
<proteinExistence type="predicted"/>
<feature type="transmembrane region" description="Helical" evidence="8">
    <location>
        <begin position="190"/>
        <end position="222"/>
    </location>
</feature>
<dbReference type="EMBL" id="PFOZ01000031">
    <property type="protein sequence ID" value="PIZ87234.1"/>
    <property type="molecule type" value="Genomic_DNA"/>
</dbReference>
<feature type="transmembrane region" description="Helical" evidence="8">
    <location>
        <begin position="404"/>
        <end position="424"/>
    </location>
</feature>
<evidence type="ECO:0000256" key="4">
    <source>
        <dbReference type="ARBA" id="ARBA00022679"/>
    </source>
</evidence>
<comment type="subcellular location">
    <subcellularLocation>
        <location evidence="1">Cell membrane</location>
        <topology evidence="1">Multi-pass membrane protein</topology>
    </subcellularLocation>
</comment>
<feature type="transmembrane region" description="Helical" evidence="8">
    <location>
        <begin position="228"/>
        <end position="250"/>
    </location>
</feature>
<protein>
    <recommendedName>
        <fullName evidence="9">Glycosyltransferase RgtA/B/C/D-like domain-containing protein</fullName>
    </recommendedName>
</protein>
<dbReference type="InterPro" id="IPR038731">
    <property type="entry name" value="RgtA/B/C-like"/>
</dbReference>
<keyword evidence="7 8" id="KW-0472">Membrane</keyword>